<dbReference type="PROSITE" id="PS50110">
    <property type="entry name" value="RESPONSE_REGULATORY"/>
    <property type="match status" value="1"/>
</dbReference>
<feature type="modified residue" description="4-aspartylphosphate" evidence="1">
    <location>
        <position position="54"/>
    </location>
</feature>
<dbReference type="InterPro" id="IPR011006">
    <property type="entry name" value="CheY-like_superfamily"/>
</dbReference>
<protein>
    <submittedName>
        <fullName evidence="5">Two-component system LytT family response regulator</fullName>
    </submittedName>
</protein>
<feature type="coiled-coil region" evidence="2">
    <location>
        <begin position="106"/>
        <end position="133"/>
    </location>
</feature>
<dbReference type="Pfam" id="PF00072">
    <property type="entry name" value="Response_reg"/>
    <property type="match status" value="1"/>
</dbReference>
<evidence type="ECO:0000256" key="2">
    <source>
        <dbReference type="SAM" id="Coils"/>
    </source>
</evidence>
<keyword evidence="2" id="KW-0175">Coiled coil</keyword>
<dbReference type="InterPro" id="IPR046947">
    <property type="entry name" value="LytR-like"/>
</dbReference>
<dbReference type="EMBL" id="JAVDVI010000017">
    <property type="protein sequence ID" value="MDR6969192.1"/>
    <property type="molecule type" value="Genomic_DNA"/>
</dbReference>
<evidence type="ECO:0000313" key="6">
    <source>
        <dbReference type="Proteomes" id="UP001255185"/>
    </source>
</evidence>
<dbReference type="PANTHER" id="PTHR37299">
    <property type="entry name" value="TRANSCRIPTIONAL REGULATOR-RELATED"/>
    <property type="match status" value="1"/>
</dbReference>
<feature type="domain" description="Response regulatory" evidence="3">
    <location>
        <begin position="2"/>
        <end position="117"/>
    </location>
</feature>
<dbReference type="InterPro" id="IPR001789">
    <property type="entry name" value="Sig_transdc_resp-reg_receiver"/>
</dbReference>
<name>A0ABU1TTK8_9FLAO</name>
<accession>A0ABU1TTK8</accession>
<feature type="domain" description="HTH LytTR-type" evidence="4">
    <location>
        <begin position="141"/>
        <end position="244"/>
    </location>
</feature>
<sequence>MTAIIVDDELNARLALRGILEENFTHIDIVAESKDVPNAVKIIHQYKPDLVFLDIAMPGYSGLELLKFFDESQINFKIIFVTAFSEYAINAFELSAVGYILKPVRLEALEKALNKVEENNSDLEKLKALQNNLESPLNKKVALNTGDGITFLLLQNILYLKADGSYTHFYTIDKHRITVAKKISDFERLEAMGNFMRIHRSHIVNLSRIQKILKQDGGTVIMENGDQLSISSDKKATMLEKFQDQKL</sequence>
<gene>
    <name evidence="5" type="ORF">J2X31_003219</name>
</gene>
<proteinExistence type="predicted"/>
<dbReference type="InterPro" id="IPR007492">
    <property type="entry name" value="LytTR_DNA-bd_dom"/>
</dbReference>
<dbReference type="RefSeq" id="WP_310027982.1">
    <property type="nucleotide sequence ID" value="NZ_JAVDVI010000017.1"/>
</dbReference>
<evidence type="ECO:0000256" key="1">
    <source>
        <dbReference type="PROSITE-ProRule" id="PRU00169"/>
    </source>
</evidence>
<dbReference type="Gene3D" id="3.40.50.2300">
    <property type="match status" value="1"/>
</dbReference>
<evidence type="ECO:0000259" key="3">
    <source>
        <dbReference type="PROSITE" id="PS50110"/>
    </source>
</evidence>
<dbReference type="Pfam" id="PF04397">
    <property type="entry name" value="LytTR"/>
    <property type="match status" value="1"/>
</dbReference>
<keyword evidence="6" id="KW-1185">Reference proteome</keyword>
<evidence type="ECO:0000259" key="4">
    <source>
        <dbReference type="PROSITE" id="PS50930"/>
    </source>
</evidence>
<dbReference type="SUPFAM" id="SSF52172">
    <property type="entry name" value="CheY-like"/>
    <property type="match status" value="1"/>
</dbReference>
<dbReference type="Proteomes" id="UP001255185">
    <property type="component" value="Unassembled WGS sequence"/>
</dbReference>
<dbReference type="PANTHER" id="PTHR37299:SF1">
    <property type="entry name" value="STAGE 0 SPORULATION PROTEIN A HOMOLOG"/>
    <property type="match status" value="1"/>
</dbReference>
<dbReference type="Gene3D" id="2.40.50.1020">
    <property type="entry name" value="LytTr DNA-binding domain"/>
    <property type="match status" value="1"/>
</dbReference>
<dbReference type="SMART" id="SM00448">
    <property type="entry name" value="REC"/>
    <property type="match status" value="1"/>
</dbReference>
<evidence type="ECO:0000313" key="5">
    <source>
        <dbReference type="EMBL" id="MDR6969192.1"/>
    </source>
</evidence>
<dbReference type="SMART" id="SM00850">
    <property type="entry name" value="LytTR"/>
    <property type="match status" value="1"/>
</dbReference>
<dbReference type="PROSITE" id="PS50930">
    <property type="entry name" value="HTH_LYTTR"/>
    <property type="match status" value="1"/>
</dbReference>
<organism evidence="5 6">
    <name type="scientific">Flavobacterium arsenatis</name>
    <dbReference type="NCBI Taxonomy" id="1484332"/>
    <lineage>
        <taxon>Bacteria</taxon>
        <taxon>Pseudomonadati</taxon>
        <taxon>Bacteroidota</taxon>
        <taxon>Flavobacteriia</taxon>
        <taxon>Flavobacteriales</taxon>
        <taxon>Flavobacteriaceae</taxon>
        <taxon>Flavobacterium</taxon>
    </lineage>
</organism>
<comment type="caution">
    <text evidence="5">The sequence shown here is derived from an EMBL/GenBank/DDBJ whole genome shotgun (WGS) entry which is preliminary data.</text>
</comment>
<keyword evidence="1" id="KW-0597">Phosphoprotein</keyword>
<reference evidence="5 6" key="1">
    <citation type="submission" date="2023-07" db="EMBL/GenBank/DDBJ databases">
        <title>Sorghum-associated microbial communities from plants grown in Nebraska, USA.</title>
        <authorList>
            <person name="Schachtman D."/>
        </authorList>
    </citation>
    <scope>NUCLEOTIDE SEQUENCE [LARGE SCALE GENOMIC DNA]</scope>
    <source>
        <strain evidence="5 6">3773</strain>
    </source>
</reference>